<name>A0AAU8HTG3_9FIRM</name>
<reference evidence="2" key="2">
    <citation type="submission" date="2024-06" db="EMBL/GenBank/DDBJ databases">
        <authorList>
            <person name="Petrova K.O."/>
            <person name="Toshchakov S.V."/>
            <person name="Boltjanskaja Y.V."/>
            <person name="Kevbrin V.V."/>
        </authorList>
    </citation>
    <scope>NUCLEOTIDE SEQUENCE</scope>
    <source>
        <strain evidence="2">Z-710</strain>
    </source>
</reference>
<dbReference type="PROSITE" id="PS51257">
    <property type="entry name" value="PROKAR_LIPOPROTEIN"/>
    <property type="match status" value="1"/>
</dbReference>
<dbReference type="EMBL" id="CP159485">
    <property type="protein sequence ID" value="XCI28513.1"/>
    <property type="molecule type" value="Genomic_DNA"/>
</dbReference>
<reference evidence="2" key="1">
    <citation type="journal article" date="2018" name="Antonie Van Leeuwenhoek">
        <title>Proteinivorax hydrogeniformans sp. nov., an anaerobic, haloalkaliphilic bacterium fermenting proteinaceous compounds with high hydrogen production.</title>
        <authorList>
            <person name="Boltyanskaya Y."/>
            <person name="Detkova E."/>
            <person name="Pimenov N."/>
            <person name="Kevbrin V."/>
        </authorList>
    </citation>
    <scope>NUCLEOTIDE SEQUENCE</scope>
    <source>
        <strain evidence="2">Z-710</strain>
    </source>
</reference>
<feature type="signal peptide" evidence="1">
    <location>
        <begin position="1"/>
        <end position="19"/>
    </location>
</feature>
<evidence type="ECO:0000256" key="1">
    <source>
        <dbReference type="SAM" id="SignalP"/>
    </source>
</evidence>
<dbReference type="AlphaFoldDB" id="A0AAU8HTG3"/>
<sequence>MKKFLSLFFVLILSMAVFVGCGGDYEGDFEEEVPPVEDNGGVDDDF</sequence>
<dbReference type="RefSeq" id="WP_353893067.1">
    <property type="nucleotide sequence ID" value="NZ_CP159485.1"/>
</dbReference>
<evidence type="ECO:0008006" key="3">
    <source>
        <dbReference type="Google" id="ProtNLM"/>
    </source>
</evidence>
<accession>A0AAU8HTG3</accession>
<protein>
    <recommendedName>
        <fullName evidence="3">Lipoprotein</fullName>
    </recommendedName>
</protein>
<organism evidence="2">
    <name type="scientific">Proteinivorax hydrogeniformans</name>
    <dbReference type="NCBI Taxonomy" id="1826727"/>
    <lineage>
        <taxon>Bacteria</taxon>
        <taxon>Bacillati</taxon>
        <taxon>Bacillota</taxon>
        <taxon>Clostridia</taxon>
        <taxon>Eubacteriales</taxon>
        <taxon>Proteinivoracaceae</taxon>
        <taxon>Proteinivorax</taxon>
    </lineage>
</organism>
<proteinExistence type="predicted"/>
<feature type="chain" id="PRO_5043526637" description="Lipoprotein" evidence="1">
    <location>
        <begin position="20"/>
        <end position="46"/>
    </location>
</feature>
<evidence type="ECO:0000313" key="2">
    <source>
        <dbReference type="EMBL" id="XCI28513.1"/>
    </source>
</evidence>
<gene>
    <name evidence="2" type="ORF">PRVXH_002474</name>
</gene>
<keyword evidence="1" id="KW-0732">Signal</keyword>